<dbReference type="InterPro" id="IPR000259">
    <property type="entry name" value="Adhesion_dom_fimbrial"/>
</dbReference>
<dbReference type="PANTHER" id="PTHR33420:SF12">
    <property type="entry name" value="FIMBRIN-LIKE PROTEIN FIMI-RELATED"/>
    <property type="match status" value="1"/>
</dbReference>
<dbReference type="RefSeq" id="WP_309047611.1">
    <property type="nucleotide sequence ID" value="NZ_JAVIGA010000012.1"/>
</dbReference>
<comment type="similarity">
    <text evidence="2">Belongs to the fimbrial protein family.</text>
</comment>
<sequence>MKLSINKVSDLLMGIVLTFVSYPGWAILTVTEGSAPQTVIVPVNPPVISAGVDVPVGTVIYQASLIMKDNYMEAKWVTADIGKYLYYATSLNLITTPKPLSGLTTGPYANGVYETGIPGIGVAVITGVSNRALTTTKLYAEGQNLLDSSLGLKITGAGASSPRAVVLVKTGPIVPGSYTISAANFPTAREGMEVSQNSHANAATISGLPLFYWIFSFQGNITISAQTCTTPDVAVNLGSYDIAEHFSTSNATTPWVDAYINLINCPTFHGFYNSTNAPLLMNYNTGSSTSTISLNNSVGVGLTPTTTVLDATSGIMAIDSTVSGAASGVGIQLGWGESAQAPTLFNFSAEQSVTLPKDGSSTIRIPLAARYIKTAATPTPGKANGKVAFTINYY</sequence>
<evidence type="ECO:0000256" key="2">
    <source>
        <dbReference type="ARBA" id="ARBA00006671"/>
    </source>
</evidence>
<reference evidence="6" key="1">
    <citation type="submission" date="2023-08" db="EMBL/GenBank/DDBJ databases">
        <title>The Comparative Genomic Analysis of Yersiniaceae from Polar Regions.</title>
        <authorList>
            <person name="Goncharov A."/>
            <person name="Aslanov B."/>
            <person name="Kolodzhieva V."/>
            <person name="Azarov D."/>
            <person name="Mochov A."/>
            <person name="Lebedeva E."/>
        </authorList>
    </citation>
    <scope>NUCLEOTIDE SEQUENCE</scope>
    <source>
        <strain evidence="6">Vf</strain>
    </source>
</reference>
<dbReference type="EMBL" id="JAVIGA010000012">
    <property type="protein sequence ID" value="MDQ9127427.1"/>
    <property type="molecule type" value="Genomic_DNA"/>
</dbReference>
<evidence type="ECO:0000256" key="1">
    <source>
        <dbReference type="ARBA" id="ARBA00004561"/>
    </source>
</evidence>
<keyword evidence="4" id="KW-0281">Fimbrium</keyword>
<dbReference type="Gene3D" id="2.60.40.3310">
    <property type="match status" value="1"/>
</dbReference>
<evidence type="ECO:0000256" key="4">
    <source>
        <dbReference type="ARBA" id="ARBA00023263"/>
    </source>
</evidence>
<dbReference type="GO" id="GO:0043709">
    <property type="term" value="P:cell adhesion involved in single-species biofilm formation"/>
    <property type="evidence" value="ECO:0007669"/>
    <property type="project" value="TreeGrafter"/>
</dbReference>
<organism evidence="6 7">
    <name type="scientific">Serratia fonticola</name>
    <dbReference type="NCBI Taxonomy" id="47917"/>
    <lineage>
        <taxon>Bacteria</taxon>
        <taxon>Pseudomonadati</taxon>
        <taxon>Pseudomonadota</taxon>
        <taxon>Gammaproteobacteria</taxon>
        <taxon>Enterobacterales</taxon>
        <taxon>Yersiniaceae</taxon>
        <taxon>Serratia</taxon>
    </lineage>
</organism>
<dbReference type="Gene3D" id="2.60.40.1090">
    <property type="entry name" value="Fimbrial-type adhesion domain"/>
    <property type="match status" value="1"/>
</dbReference>
<dbReference type="InterPro" id="IPR050263">
    <property type="entry name" value="Bact_Fimbrial_Adh_Pro"/>
</dbReference>
<dbReference type="SUPFAM" id="SSF49401">
    <property type="entry name" value="Bacterial adhesins"/>
    <property type="match status" value="1"/>
</dbReference>
<protein>
    <submittedName>
        <fullName evidence="6">Fimbrial protein</fullName>
    </submittedName>
</protein>
<keyword evidence="3" id="KW-0732">Signal</keyword>
<dbReference type="Proteomes" id="UP001224622">
    <property type="component" value="Unassembled WGS sequence"/>
</dbReference>
<dbReference type="InterPro" id="IPR036937">
    <property type="entry name" value="Adhesion_dom_fimbrial_sf"/>
</dbReference>
<dbReference type="PANTHER" id="PTHR33420">
    <property type="entry name" value="FIMBRIAL SUBUNIT ELFA-RELATED"/>
    <property type="match status" value="1"/>
</dbReference>
<feature type="domain" description="Fimbrial-type adhesion" evidence="5">
    <location>
        <begin position="216"/>
        <end position="393"/>
    </location>
</feature>
<proteinExistence type="inferred from homology"/>
<gene>
    <name evidence="6" type="ORF">RDT67_13410</name>
</gene>
<name>A0AAJ1YDQ2_SERFO</name>
<comment type="subcellular location">
    <subcellularLocation>
        <location evidence="1">Fimbrium</location>
    </subcellularLocation>
</comment>
<evidence type="ECO:0000256" key="3">
    <source>
        <dbReference type="ARBA" id="ARBA00022729"/>
    </source>
</evidence>
<evidence type="ECO:0000313" key="7">
    <source>
        <dbReference type="Proteomes" id="UP001224622"/>
    </source>
</evidence>
<evidence type="ECO:0000259" key="5">
    <source>
        <dbReference type="Pfam" id="PF00419"/>
    </source>
</evidence>
<comment type="caution">
    <text evidence="6">The sequence shown here is derived from an EMBL/GenBank/DDBJ whole genome shotgun (WGS) entry which is preliminary data.</text>
</comment>
<evidence type="ECO:0000313" key="6">
    <source>
        <dbReference type="EMBL" id="MDQ9127427.1"/>
    </source>
</evidence>
<dbReference type="InterPro" id="IPR008966">
    <property type="entry name" value="Adhesion_dom_sf"/>
</dbReference>
<accession>A0AAJ1YDQ2</accession>
<dbReference type="Pfam" id="PF00419">
    <property type="entry name" value="Fimbrial"/>
    <property type="match status" value="1"/>
</dbReference>
<dbReference type="GO" id="GO:0009289">
    <property type="term" value="C:pilus"/>
    <property type="evidence" value="ECO:0007669"/>
    <property type="project" value="UniProtKB-SubCell"/>
</dbReference>
<dbReference type="AlphaFoldDB" id="A0AAJ1YDQ2"/>